<dbReference type="Pfam" id="PF00150">
    <property type="entry name" value="Cellulase"/>
    <property type="match status" value="1"/>
</dbReference>
<dbReference type="InterPro" id="IPR017853">
    <property type="entry name" value="GH"/>
</dbReference>
<sequence length="584" mass="64355">MHWGEQADPEVHMAHRDRRIGTAGAVLGVVVLALAGCAPDLGRVLGAPAGPHGDGFVRAAGRGLTVNGEPVRLRAVNFSNGYYDDVHGSDLLDSPHHGEQDLAHVREMGFDSIRFAIDGNWYVDDPEVFWQWLDRNVGWARQHGVRLILDLHVPIGGFWLDRGSEDYSFDLWSDPELRQQNAALWREIADRYQDEPTVAAYDLLNEPVTTDSTGEQWQDFAGQLVEAVRSVDEHHLLVVEGVHGVDGLFGTAGEDPHFLVDDDNVMYDFHFYEPFAYTHQFAGWIPAGDGGSYPDPDAVLATGEPRRLGESSIDTESLPTGTSSWVEYDSGEVVIDDESAAAAAPVAVVDGGMRGTAHFDAVTVTEYAPDGTEIREVVDDRISGDALNWYEWQSREGAAPAVDFERESSGHEDDASLSVTGASPAGAVAGWSSTGHLFEVVPGNRYRIRGYMRGEDVAGADGEEPRIRWRLDVYARSSGPGSNRFLKRDRTYLEARMDEHLQFGAEHHVPMSVLEFGAVRQTFEMEGKGGERWVADMLDLLEEHDLSFAYWEYRGPDMGIFRSGTGSPGEPAGGLEEVLRRGLR</sequence>
<dbReference type="PANTHER" id="PTHR31297">
    <property type="entry name" value="GLUCAN ENDO-1,6-BETA-GLUCOSIDASE B"/>
    <property type="match status" value="1"/>
</dbReference>
<gene>
    <name evidence="10" type="ORF">ACFPCS_01835</name>
</gene>
<dbReference type="RefSeq" id="WP_277551070.1">
    <property type="nucleotide sequence ID" value="NZ_JARAMH010000006.1"/>
</dbReference>
<keyword evidence="2 7" id="KW-0378">Hydrolase</keyword>
<keyword evidence="3" id="KW-0136">Cellulose degradation</keyword>
<dbReference type="SUPFAM" id="SSF51445">
    <property type="entry name" value="(Trans)glycosidases"/>
    <property type="match status" value="1"/>
</dbReference>
<feature type="region of interest" description="Disordered" evidence="8">
    <location>
        <begin position="564"/>
        <end position="584"/>
    </location>
</feature>
<evidence type="ECO:0000256" key="3">
    <source>
        <dbReference type="ARBA" id="ARBA00023001"/>
    </source>
</evidence>
<evidence type="ECO:0000256" key="1">
    <source>
        <dbReference type="ARBA" id="ARBA00005641"/>
    </source>
</evidence>
<feature type="domain" description="Glycoside hydrolase family 5" evidence="9">
    <location>
        <begin position="97"/>
        <end position="281"/>
    </location>
</feature>
<comment type="similarity">
    <text evidence="1 7">Belongs to the glycosyl hydrolase 5 (cellulase A) family.</text>
</comment>
<keyword evidence="11" id="KW-1185">Reference proteome</keyword>
<keyword evidence="4" id="KW-0119">Carbohydrate metabolism</keyword>
<dbReference type="Gene3D" id="3.20.20.80">
    <property type="entry name" value="Glycosidases"/>
    <property type="match status" value="2"/>
</dbReference>
<dbReference type="Proteomes" id="UP001595797">
    <property type="component" value="Unassembled WGS sequence"/>
</dbReference>
<proteinExistence type="inferred from homology"/>
<comment type="caution">
    <text evidence="10">The sequence shown here is derived from an EMBL/GenBank/DDBJ whole genome shotgun (WGS) entry which is preliminary data.</text>
</comment>
<keyword evidence="5 7" id="KW-0326">Glycosidase</keyword>
<dbReference type="GO" id="GO:0016798">
    <property type="term" value="F:hydrolase activity, acting on glycosyl bonds"/>
    <property type="evidence" value="ECO:0007669"/>
    <property type="project" value="UniProtKB-KW"/>
</dbReference>
<evidence type="ECO:0000256" key="6">
    <source>
        <dbReference type="ARBA" id="ARBA00023326"/>
    </source>
</evidence>
<evidence type="ECO:0000313" key="11">
    <source>
        <dbReference type="Proteomes" id="UP001595797"/>
    </source>
</evidence>
<evidence type="ECO:0000256" key="4">
    <source>
        <dbReference type="ARBA" id="ARBA00023277"/>
    </source>
</evidence>
<evidence type="ECO:0000256" key="5">
    <source>
        <dbReference type="ARBA" id="ARBA00023295"/>
    </source>
</evidence>
<evidence type="ECO:0000256" key="7">
    <source>
        <dbReference type="RuleBase" id="RU361153"/>
    </source>
</evidence>
<dbReference type="PANTHER" id="PTHR31297:SF41">
    <property type="entry name" value="ENDOGLUCANASE, PUTATIVE (AFU_ORTHOLOGUE AFUA_5G01830)-RELATED"/>
    <property type="match status" value="1"/>
</dbReference>
<organism evidence="10 11">
    <name type="scientific">Kocuria oceani</name>
    <dbReference type="NCBI Taxonomy" id="988827"/>
    <lineage>
        <taxon>Bacteria</taxon>
        <taxon>Bacillati</taxon>
        <taxon>Actinomycetota</taxon>
        <taxon>Actinomycetes</taxon>
        <taxon>Micrococcales</taxon>
        <taxon>Micrococcaceae</taxon>
        <taxon>Kocuria</taxon>
    </lineage>
</organism>
<protein>
    <submittedName>
        <fullName evidence="10">Glycoside hydrolase family 5 protein</fullName>
        <ecNumber evidence="10">3.2.1.-</ecNumber>
    </submittedName>
</protein>
<evidence type="ECO:0000256" key="2">
    <source>
        <dbReference type="ARBA" id="ARBA00022801"/>
    </source>
</evidence>
<accession>A0ABV9TED4</accession>
<dbReference type="InterPro" id="IPR050386">
    <property type="entry name" value="Glycosyl_hydrolase_5"/>
</dbReference>
<name>A0ABV9TED4_9MICC</name>
<evidence type="ECO:0000256" key="8">
    <source>
        <dbReference type="SAM" id="MobiDB-lite"/>
    </source>
</evidence>
<dbReference type="EMBL" id="JBHSIW010000003">
    <property type="protein sequence ID" value="MFC4902304.1"/>
    <property type="molecule type" value="Genomic_DNA"/>
</dbReference>
<dbReference type="EC" id="3.2.1.-" evidence="10"/>
<dbReference type="InterPro" id="IPR001547">
    <property type="entry name" value="Glyco_hydro_5"/>
</dbReference>
<evidence type="ECO:0000313" key="10">
    <source>
        <dbReference type="EMBL" id="MFC4902304.1"/>
    </source>
</evidence>
<reference evidence="11" key="1">
    <citation type="journal article" date="2019" name="Int. J. Syst. Evol. Microbiol.">
        <title>The Global Catalogue of Microorganisms (GCM) 10K type strain sequencing project: providing services to taxonomists for standard genome sequencing and annotation.</title>
        <authorList>
            <consortium name="The Broad Institute Genomics Platform"/>
            <consortium name="The Broad Institute Genome Sequencing Center for Infectious Disease"/>
            <person name="Wu L."/>
            <person name="Ma J."/>
        </authorList>
    </citation>
    <scope>NUCLEOTIDE SEQUENCE [LARGE SCALE GENOMIC DNA]</scope>
    <source>
        <strain evidence="11">CGMCC 4.6946</strain>
    </source>
</reference>
<evidence type="ECO:0000259" key="9">
    <source>
        <dbReference type="Pfam" id="PF00150"/>
    </source>
</evidence>
<keyword evidence="6" id="KW-0624">Polysaccharide degradation</keyword>